<dbReference type="AlphaFoldDB" id="A0A238KM67"/>
<dbReference type="GO" id="GO:0046872">
    <property type="term" value="F:metal ion binding"/>
    <property type="evidence" value="ECO:0007669"/>
    <property type="project" value="UniProtKB-KW"/>
</dbReference>
<keyword evidence="7" id="KW-0274">FAD</keyword>
<dbReference type="PANTHER" id="PTHR30040">
    <property type="entry name" value="THIAMINE BIOSYNTHESIS LIPOPROTEIN APBE"/>
    <property type="match status" value="1"/>
</dbReference>
<dbReference type="InterPro" id="IPR024932">
    <property type="entry name" value="ApbE"/>
</dbReference>
<keyword evidence="12" id="KW-0449">Lipoprotein</keyword>
<dbReference type="InterPro" id="IPR003374">
    <property type="entry name" value="ApbE-like_sf"/>
</dbReference>
<accession>A0A238KM67</accession>
<evidence type="ECO:0000256" key="8">
    <source>
        <dbReference type="ARBA" id="ARBA00022842"/>
    </source>
</evidence>
<proteinExistence type="predicted"/>
<comment type="cofactor">
    <cofactor evidence="1">
        <name>Mg(2+)</name>
        <dbReference type="ChEBI" id="CHEBI:18420"/>
    </cofactor>
</comment>
<dbReference type="SUPFAM" id="SSF143631">
    <property type="entry name" value="ApbE-like"/>
    <property type="match status" value="1"/>
</dbReference>
<evidence type="ECO:0000313" key="13">
    <source>
        <dbReference type="Proteomes" id="UP000207598"/>
    </source>
</evidence>
<evidence type="ECO:0000256" key="3">
    <source>
        <dbReference type="ARBA" id="ARBA00016337"/>
    </source>
</evidence>
<evidence type="ECO:0000256" key="9">
    <source>
        <dbReference type="ARBA" id="ARBA00031306"/>
    </source>
</evidence>
<evidence type="ECO:0000256" key="4">
    <source>
        <dbReference type="ARBA" id="ARBA00022630"/>
    </source>
</evidence>
<dbReference type="RefSeq" id="WP_094021574.1">
    <property type="nucleotide sequence ID" value="NZ_FXYF01000007.1"/>
</dbReference>
<evidence type="ECO:0000256" key="6">
    <source>
        <dbReference type="ARBA" id="ARBA00022723"/>
    </source>
</evidence>
<evidence type="ECO:0000256" key="10">
    <source>
        <dbReference type="ARBA" id="ARBA00048540"/>
    </source>
</evidence>
<evidence type="ECO:0000256" key="11">
    <source>
        <dbReference type="SAM" id="SignalP"/>
    </source>
</evidence>
<evidence type="ECO:0000256" key="2">
    <source>
        <dbReference type="ARBA" id="ARBA00011955"/>
    </source>
</evidence>
<dbReference type="Pfam" id="PF02424">
    <property type="entry name" value="ApbE"/>
    <property type="match status" value="1"/>
</dbReference>
<comment type="catalytic activity">
    <reaction evidence="10">
        <text>L-threonyl-[protein] + FAD = FMN-L-threonyl-[protein] + AMP + H(+)</text>
        <dbReference type="Rhea" id="RHEA:36847"/>
        <dbReference type="Rhea" id="RHEA-COMP:11060"/>
        <dbReference type="Rhea" id="RHEA-COMP:11061"/>
        <dbReference type="ChEBI" id="CHEBI:15378"/>
        <dbReference type="ChEBI" id="CHEBI:30013"/>
        <dbReference type="ChEBI" id="CHEBI:57692"/>
        <dbReference type="ChEBI" id="CHEBI:74257"/>
        <dbReference type="ChEBI" id="CHEBI:456215"/>
        <dbReference type="EC" id="2.7.1.180"/>
    </reaction>
</comment>
<keyword evidence="8" id="KW-0460">Magnesium</keyword>
<keyword evidence="5" id="KW-0808">Transferase</keyword>
<dbReference type="PANTHER" id="PTHR30040:SF2">
    <property type="entry name" value="FAD:PROTEIN FMN TRANSFERASE"/>
    <property type="match status" value="1"/>
</dbReference>
<feature type="chain" id="PRO_5039900151" description="FAD:protein FMN transferase" evidence="11">
    <location>
        <begin position="23"/>
        <end position="295"/>
    </location>
</feature>
<organism evidence="12 13">
    <name type="scientific">Maliponia aquimaris</name>
    <dbReference type="NCBI Taxonomy" id="1673631"/>
    <lineage>
        <taxon>Bacteria</taxon>
        <taxon>Pseudomonadati</taxon>
        <taxon>Pseudomonadota</taxon>
        <taxon>Alphaproteobacteria</taxon>
        <taxon>Rhodobacterales</taxon>
        <taxon>Paracoccaceae</taxon>
        <taxon>Maliponia</taxon>
    </lineage>
</organism>
<reference evidence="12 13" key="1">
    <citation type="submission" date="2017-05" db="EMBL/GenBank/DDBJ databases">
        <authorList>
            <person name="Song R."/>
            <person name="Chenine A.L."/>
            <person name="Ruprecht R.M."/>
        </authorList>
    </citation>
    <scope>NUCLEOTIDE SEQUENCE [LARGE SCALE GENOMIC DNA]</scope>
    <source>
        <strain evidence="12 13">CECT 8898</strain>
    </source>
</reference>
<dbReference type="GO" id="GO:0016740">
    <property type="term" value="F:transferase activity"/>
    <property type="evidence" value="ECO:0007669"/>
    <property type="project" value="UniProtKB-KW"/>
</dbReference>
<protein>
    <recommendedName>
        <fullName evidence="3">FAD:protein FMN transferase</fullName>
        <ecNumber evidence="2">2.7.1.180</ecNumber>
    </recommendedName>
    <alternativeName>
        <fullName evidence="9">Flavin transferase</fullName>
    </alternativeName>
</protein>
<evidence type="ECO:0000256" key="1">
    <source>
        <dbReference type="ARBA" id="ARBA00001946"/>
    </source>
</evidence>
<dbReference type="OrthoDB" id="9778595at2"/>
<sequence>MNRRRFLTLSAAFACAPRLAHAATWRGVALGADVSVTLSGPRGHTDAVLAGIPAELDRIERLFSLYRPDSDLSVLNRTGQLRPSAPFRALLDLVDTAHRLTDGLFDPTIQPLWSALAQGGDADVARQKAGWHRVRRDSDGTIRLGPQQALTLNGIAQGYATDLIRRQLQAAGFDRALVDIGEQAAIGGPFRLGLVDPDHGMVGTRTLTDLCIATSSPGALRLGAAAHILAPDGRPPLWSTVSIETRTDRFKAATLADALSTAAVFMPLDALRRLKQAAALHRVTVVDVRGDVATL</sequence>
<gene>
    <name evidence="12" type="primary">apbE_2</name>
    <name evidence="12" type="ORF">MAA8898_02750</name>
</gene>
<keyword evidence="4" id="KW-0285">Flavoprotein</keyword>
<dbReference type="Gene3D" id="3.10.520.10">
    <property type="entry name" value="ApbE-like domains"/>
    <property type="match status" value="1"/>
</dbReference>
<evidence type="ECO:0000256" key="7">
    <source>
        <dbReference type="ARBA" id="ARBA00022827"/>
    </source>
</evidence>
<dbReference type="EMBL" id="FXYF01000007">
    <property type="protein sequence ID" value="SMX43136.1"/>
    <property type="molecule type" value="Genomic_DNA"/>
</dbReference>
<keyword evidence="6" id="KW-0479">Metal-binding</keyword>
<keyword evidence="11" id="KW-0732">Signal</keyword>
<evidence type="ECO:0000256" key="5">
    <source>
        <dbReference type="ARBA" id="ARBA00022679"/>
    </source>
</evidence>
<dbReference type="EC" id="2.7.1.180" evidence="2"/>
<feature type="signal peptide" evidence="11">
    <location>
        <begin position="1"/>
        <end position="22"/>
    </location>
</feature>
<dbReference type="Proteomes" id="UP000207598">
    <property type="component" value="Unassembled WGS sequence"/>
</dbReference>
<name>A0A238KM67_9RHOB</name>
<evidence type="ECO:0000313" key="12">
    <source>
        <dbReference type="EMBL" id="SMX43136.1"/>
    </source>
</evidence>
<keyword evidence="13" id="KW-1185">Reference proteome</keyword>